<evidence type="ECO:0000313" key="3">
    <source>
        <dbReference type="Proteomes" id="UP001341281"/>
    </source>
</evidence>
<reference evidence="2 3" key="1">
    <citation type="submission" date="2024-02" db="EMBL/GenBank/DDBJ databases">
        <title>High-quality chromosome-scale genome assembly of Pensacola bahiagrass (Paspalum notatum Flugge var. saurae).</title>
        <authorList>
            <person name="Vega J.M."/>
            <person name="Podio M."/>
            <person name="Orjuela J."/>
            <person name="Siena L.A."/>
            <person name="Pessino S.C."/>
            <person name="Combes M.C."/>
            <person name="Mariac C."/>
            <person name="Albertini E."/>
            <person name="Pupilli F."/>
            <person name="Ortiz J.P.A."/>
            <person name="Leblanc O."/>
        </authorList>
    </citation>
    <scope>NUCLEOTIDE SEQUENCE [LARGE SCALE GENOMIC DNA]</scope>
    <source>
        <strain evidence="2">R1</strain>
        <tissue evidence="2">Leaf</tissue>
    </source>
</reference>
<dbReference type="AlphaFoldDB" id="A0AAQ3UW32"/>
<feature type="compositionally biased region" description="Low complexity" evidence="1">
    <location>
        <begin position="243"/>
        <end position="255"/>
    </location>
</feature>
<organism evidence="2 3">
    <name type="scientific">Paspalum notatum var. saurae</name>
    <dbReference type="NCBI Taxonomy" id="547442"/>
    <lineage>
        <taxon>Eukaryota</taxon>
        <taxon>Viridiplantae</taxon>
        <taxon>Streptophyta</taxon>
        <taxon>Embryophyta</taxon>
        <taxon>Tracheophyta</taxon>
        <taxon>Spermatophyta</taxon>
        <taxon>Magnoliopsida</taxon>
        <taxon>Liliopsida</taxon>
        <taxon>Poales</taxon>
        <taxon>Poaceae</taxon>
        <taxon>PACMAD clade</taxon>
        <taxon>Panicoideae</taxon>
        <taxon>Andropogonodae</taxon>
        <taxon>Paspaleae</taxon>
        <taxon>Paspalinae</taxon>
        <taxon>Paspalum</taxon>
    </lineage>
</organism>
<name>A0AAQ3UW32_PASNO</name>
<protein>
    <submittedName>
        <fullName evidence="2">Uncharacterized protein</fullName>
    </submittedName>
</protein>
<accession>A0AAQ3UW32</accession>
<dbReference type="EMBL" id="CP144754">
    <property type="protein sequence ID" value="WVZ98719.1"/>
    <property type="molecule type" value="Genomic_DNA"/>
</dbReference>
<dbReference type="Proteomes" id="UP001341281">
    <property type="component" value="Chromosome 10"/>
</dbReference>
<proteinExistence type="predicted"/>
<evidence type="ECO:0000256" key="1">
    <source>
        <dbReference type="SAM" id="MobiDB-lite"/>
    </source>
</evidence>
<keyword evidence="3" id="KW-1185">Reference proteome</keyword>
<sequence length="255" mass="26634">MTLSRFLDSRVELSHASRKTSAVAASATGLPGYSESPITVVPSPRVTTPENPRSTVPDATVSVQGVPLWRKPRSGPSLPAEVDTNTPRCIAANAPMAMGSWYSGRPSKPRESEMTSTPSAMAWSMAASTSDGYTPSSHSALYMATLARGAMPRAPNKDAPGTGEPAAVDEVCVPCPSVSRGELTAMVTFSLATRPLLNLRAPMSFRLHALEPSNAVPDSHAPFHRAGTGPSPSSRKLALSGHTPVSTTPTMTSSP</sequence>
<gene>
    <name evidence="2" type="ORF">U9M48_044119</name>
</gene>
<feature type="region of interest" description="Disordered" evidence="1">
    <location>
        <begin position="218"/>
        <end position="255"/>
    </location>
</feature>
<evidence type="ECO:0000313" key="2">
    <source>
        <dbReference type="EMBL" id="WVZ98719.1"/>
    </source>
</evidence>